<dbReference type="Gene3D" id="1.20.5.190">
    <property type="match status" value="2"/>
</dbReference>
<dbReference type="InterPro" id="IPR008936">
    <property type="entry name" value="Rho_GTPase_activation_prot"/>
</dbReference>
<dbReference type="PROSITE" id="PS50018">
    <property type="entry name" value="RAS_GTPASE_ACTIV_2"/>
    <property type="match status" value="1"/>
</dbReference>
<evidence type="ECO:0000259" key="1">
    <source>
        <dbReference type="PROSITE" id="PS50018"/>
    </source>
</evidence>
<dbReference type="SMART" id="SM00323">
    <property type="entry name" value="RasGAP"/>
    <property type="match status" value="1"/>
</dbReference>
<keyword evidence="3" id="KW-1185">Reference proteome</keyword>
<dbReference type="Pfam" id="PF03836">
    <property type="entry name" value="RasGAP_C"/>
    <property type="match status" value="1"/>
</dbReference>
<dbReference type="AlphaFoldDB" id="E4XCX1"/>
<dbReference type="PANTHER" id="PTHR14149">
    <property type="entry name" value="RAS GTPASE-ACTIVATING PROTEIN WITH IQ MOTIF"/>
    <property type="match status" value="1"/>
</dbReference>
<dbReference type="Pfam" id="PF00616">
    <property type="entry name" value="RasGAP"/>
    <property type="match status" value="1"/>
</dbReference>
<dbReference type="GO" id="GO:0005938">
    <property type="term" value="C:cell cortex"/>
    <property type="evidence" value="ECO:0007669"/>
    <property type="project" value="TreeGrafter"/>
</dbReference>
<dbReference type="SUPFAM" id="SSF48350">
    <property type="entry name" value="GTPase activation domain, GAP"/>
    <property type="match status" value="1"/>
</dbReference>
<dbReference type="Gene3D" id="1.10.506.10">
    <property type="entry name" value="GTPase Activation - p120gap, domain 1"/>
    <property type="match status" value="1"/>
</dbReference>
<feature type="domain" description="Ras-GAP" evidence="1">
    <location>
        <begin position="538"/>
        <end position="783"/>
    </location>
</feature>
<dbReference type="PANTHER" id="PTHR14149:SF14">
    <property type="entry name" value="CALPONIN-HOMOLOGY (CH) DOMAIN-CONTAINING PROTEIN"/>
    <property type="match status" value="1"/>
</dbReference>
<protein>
    <recommendedName>
        <fullName evidence="1">Ras-GAP domain-containing protein</fullName>
    </recommendedName>
</protein>
<gene>
    <name evidence="2" type="ORF">GSOID_T00008004001</name>
</gene>
<dbReference type="SMART" id="SM00015">
    <property type="entry name" value="IQ"/>
    <property type="match status" value="4"/>
</dbReference>
<dbReference type="SUPFAM" id="SSF143885">
    <property type="entry name" value="RGC domain-like"/>
    <property type="match status" value="1"/>
</dbReference>
<reference evidence="2" key="1">
    <citation type="journal article" date="2010" name="Science">
        <title>Plasticity of animal genome architecture unmasked by rapid evolution of a pelagic tunicate.</title>
        <authorList>
            <person name="Denoeud F."/>
            <person name="Henriet S."/>
            <person name="Mungpakdee S."/>
            <person name="Aury J.M."/>
            <person name="Da Silva C."/>
            <person name="Brinkmann H."/>
            <person name="Mikhaleva J."/>
            <person name="Olsen L.C."/>
            <person name="Jubin C."/>
            <person name="Canestro C."/>
            <person name="Bouquet J.M."/>
            <person name="Danks G."/>
            <person name="Poulain J."/>
            <person name="Campsteijn C."/>
            <person name="Adamski M."/>
            <person name="Cross I."/>
            <person name="Yadetie F."/>
            <person name="Muffato M."/>
            <person name="Louis A."/>
            <person name="Butcher S."/>
            <person name="Tsagkogeorga G."/>
            <person name="Konrad A."/>
            <person name="Singh S."/>
            <person name="Jensen M.F."/>
            <person name="Cong E.H."/>
            <person name="Eikeseth-Otteraa H."/>
            <person name="Noel B."/>
            <person name="Anthouard V."/>
            <person name="Porcel B.M."/>
            <person name="Kachouri-Lafond R."/>
            <person name="Nishino A."/>
            <person name="Ugolini M."/>
            <person name="Chourrout P."/>
            <person name="Nishida H."/>
            <person name="Aasland R."/>
            <person name="Huzurbazar S."/>
            <person name="Westhof E."/>
            <person name="Delsuc F."/>
            <person name="Lehrach H."/>
            <person name="Reinhardt R."/>
            <person name="Weissenbach J."/>
            <person name="Roy S.W."/>
            <person name="Artiguenave F."/>
            <person name="Postlethwait J.H."/>
            <person name="Manak J.R."/>
            <person name="Thompson E.M."/>
            <person name="Jaillon O."/>
            <person name="Du Pasquier L."/>
            <person name="Boudinot P."/>
            <person name="Liberles D.A."/>
            <person name="Volff J.N."/>
            <person name="Philippe H."/>
            <person name="Lenhard B."/>
            <person name="Roest Crollius H."/>
            <person name="Wincker P."/>
            <person name="Chourrout D."/>
        </authorList>
    </citation>
    <scope>NUCLEOTIDE SEQUENCE [LARGE SCALE GENOMIC DNA]</scope>
</reference>
<organism evidence="2">
    <name type="scientific">Oikopleura dioica</name>
    <name type="common">Tunicate</name>
    <dbReference type="NCBI Taxonomy" id="34765"/>
    <lineage>
        <taxon>Eukaryota</taxon>
        <taxon>Metazoa</taxon>
        <taxon>Chordata</taxon>
        <taxon>Tunicata</taxon>
        <taxon>Appendicularia</taxon>
        <taxon>Copelata</taxon>
        <taxon>Oikopleuridae</taxon>
        <taxon>Oikopleura</taxon>
    </lineage>
</organism>
<dbReference type="InParanoid" id="E4XCX1"/>
<dbReference type="GO" id="GO:1903479">
    <property type="term" value="P:mitotic actomyosin contractile ring assembly actin filament organization"/>
    <property type="evidence" value="ECO:0007669"/>
    <property type="project" value="TreeGrafter"/>
</dbReference>
<name>E4XCX1_OIKDI</name>
<dbReference type="Proteomes" id="UP000001307">
    <property type="component" value="Unassembled WGS sequence"/>
</dbReference>
<dbReference type="InterPro" id="IPR000593">
    <property type="entry name" value="RasGAP_C"/>
</dbReference>
<dbReference type="Pfam" id="PF00612">
    <property type="entry name" value="IQ"/>
    <property type="match status" value="4"/>
</dbReference>
<evidence type="ECO:0000313" key="2">
    <source>
        <dbReference type="EMBL" id="CBY09446.1"/>
    </source>
</evidence>
<dbReference type="InterPro" id="IPR001936">
    <property type="entry name" value="RasGAP_dom"/>
</dbReference>
<sequence length="1187" mass="137403">MKQLKSVKAESHSEESLEKIDFNPNSSFVSFDNDDIYLTRLTHTEVQSNILKINAAKEEEREAEETASREQLLIEKRLEAVQAVNELVAEGEVDQIFKALQNPYLEVNELEEAFSTRYASLLQLHLECYEELGYDDIKEIVYETKENFQFMEKRCSAVMAINLLLDEEDFDEEEQFEEMLLTDVLELQIFPDSVQAYYEALVDAKVKKDSNLAGSIETDWIVEIIEASEFFFDTLNLKAYWEAPNSYNFKSKQKMLSLAEIKCVVDEVTAALIKMEDWQRNVEHVTKIQSAIRMFLQKRAYQSRLHYLNEQEEATKTIQAYYRGWKARKEMGDRKKHWRTNTKSVVILQSYFRMLKERLRYSRRLKFLREQEDAIVRIQSWWRSCYVRNDYKGLSKGTATLRAVRHFVHLLEHTDLDLREEEEICQLKKDIINRVRENEDLDIKLDEMDVKIGLLVKNRISLNDASNHLKKIRKQKQSSASLGARENSTVNLGRLTKETQQLVDSYEKLFALLQTEPIYFSKLLFCLPMIKSNSFVQNIVFATYDYAQHKREQYLLLKLFRSALEEEISQKVGTPRDLMTNGVLAVKLIVNFYRGIGMKVGSGASYGNKESLRDILGERVKEVISRCDELNLEWSIVETYKKWAQRKETENGVQVSAIDSEITEDKAAAIPEVVELFEDNINKLTSLVDGFLASITASVKSLPYGLRYQAKVMYEALSSKFPDASEELLLVSVGNLIYYRFLNPAICAPEAFDVIDLPAGTALDQKTRKKLGQIARFLQHSASYTTGKDIADGSLPPKTAEHETIQKATVLNSKRFRTFFKAVINVAEPEEFFQMSRYSDVVEIEKPKITLTIKDLLETHKLLLQFSDSITTDQNDQLHDILAEIKNIPEPEALLGSEFRNIKDSDALSYHIHLTLTVNINQSDEDAIAADMRKLLSDTKRLLCTAIEYQSSRNLREYFNEVVPFETMKKYSADTQSNLMNDRELIKANVKTLIANGTLESEDDLVKLICEEIRENNRLRKARKLEIEQLRLTRERLINKRKYYEEQRVFYERYIADCLAKQSIDDKQAKAKPTKGASFRLKSRKEKKVVKYSADQLIKKGILLSLDGDEVKNTKHLKFVIKPLLVNGQWSIEAFYLGVSVFTTKLILQELLQKQYENVSVIKLDDKAKVNVNLLIHLLNKKFHTAL</sequence>
<dbReference type="GO" id="GO:0005096">
    <property type="term" value="F:GTPase activator activity"/>
    <property type="evidence" value="ECO:0007669"/>
    <property type="project" value="TreeGrafter"/>
</dbReference>
<dbReference type="EMBL" id="FN653037">
    <property type="protein sequence ID" value="CBY09446.1"/>
    <property type="molecule type" value="Genomic_DNA"/>
</dbReference>
<dbReference type="CDD" id="cd23767">
    <property type="entry name" value="IQCD"/>
    <property type="match status" value="1"/>
</dbReference>
<dbReference type="InterPro" id="IPR000048">
    <property type="entry name" value="IQ_motif_EF-hand-BS"/>
</dbReference>
<evidence type="ECO:0000313" key="3">
    <source>
        <dbReference type="Proteomes" id="UP000001307"/>
    </source>
</evidence>
<dbReference type="OrthoDB" id="775356at2759"/>
<proteinExistence type="predicted"/>
<accession>E4XCX1</accession>
<dbReference type="PROSITE" id="PS50096">
    <property type="entry name" value="IQ"/>
    <property type="match status" value="4"/>
</dbReference>
<dbReference type="GO" id="GO:0051015">
    <property type="term" value="F:actin filament binding"/>
    <property type="evidence" value="ECO:0007669"/>
    <property type="project" value="TreeGrafter"/>
</dbReference>
<dbReference type="GO" id="GO:0005516">
    <property type="term" value="F:calmodulin binding"/>
    <property type="evidence" value="ECO:0007669"/>
    <property type="project" value="TreeGrafter"/>
</dbReference>